<dbReference type="Pfam" id="PF13233">
    <property type="entry name" value="Complex1_LYR_2"/>
    <property type="match status" value="1"/>
</dbReference>
<dbReference type="GO" id="GO:0022904">
    <property type="term" value="P:respiratory electron transport chain"/>
    <property type="evidence" value="ECO:0007669"/>
    <property type="project" value="TreeGrafter"/>
</dbReference>
<dbReference type="GO" id="GO:0090324">
    <property type="term" value="P:negative regulation of oxidative phosphorylation"/>
    <property type="evidence" value="ECO:0007669"/>
    <property type="project" value="InterPro"/>
</dbReference>
<dbReference type="Proteomes" id="UP000606974">
    <property type="component" value="Unassembled WGS sequence"/>
</dbReference>
<comment type="similarity">
    <text evidence="1">Belongs to the complex I LYR family.</text>
</comment>
<dbReference type="PANTHER" id="PTHR21024:SF0">
    <property type="entry name" value="ELECTRON TRANSFER FLAVOPROTEIN REGULATORY FACTOR 1"/>
    <property type="match status" value="1"/>
</dbReference>
<dbReference type="AlphaFoldDB" id="A0A8H7AMX6"/>
<evidence type="ECO:0000313" key="2">
    <source>
        <dbReference type="EMBL" id="KAF7508010.1"/>
    </source>
</evidence>
<dbReference type="InterPro" id="IPR045296">
    <property type="entry name" value="Complex1_LYR_ETFRF1_LYRM5"/>
</dbReference>
<proteinExistence type="inferred from homology"/>
<dbReference type="PANTHER" id="PTHR21024">
    <property type="entry name" value="GROWTH HORMONE-INDUCIBLE SOLUBLE PROTEIN-RELATED"/>
    <property type="match status" value="1"/>
</dbReference>
<gene>
    <name evidence="2" type="ORF">GJ744_009907</name>
</gene>
<accession>A0A8H7AMX6</accession>
<reference evidence="2" key="1">
    <citation type="submission" date="2020-02" db="EMBL/GenBank/DDBJ databases">
        <authorList>
            <person name="Palmer J.M."/>
        </authorList>
    </citation>
    <scope>NUCLEOTIDE SEQUENCE</scope>
    <source>
        <strain evidence="2">EPUS1.4</strain>
        <tissue evidence="2">Thallus</tissue>
    </source>
</reference>
<keyword evidence="3" id="KW-1185">Reference proteome</keyword>
<organism evidence="2 3">
    <name type="scientific">Endocarpon pusillum</name>
    <dbReference type="NCBI Taxonomy" id="364733"/>
    <lineage>
        <taxon>Eukaryota</taxon>
        <taxon>Fungi</taxon>
        <taxon>Dikarya</taxon>
        <taxon>Ascomycota</taxon>
        <taxon>Pezizomycotina</taxon>
        <taxon>Eurotiomycetes</taxon>
        <taxon>Chaetothyriomycetidae</taxon>
        <taxon>Verrucariales</taxon>
        <taxon>Verrucariaceae</taxon>
        <taxon>Endocarpon</taxon>
    </lineage>
</organism>
<dbReference type="CDD" id="cd20265">
    <property type="entry name" value="Complex1_LYR_ETFRF1_LYRM5"/>
    <property type="match status" value="1"/>
</dbReference>
<comment type="caution">
    <text evidence="2">The sequence shown here is derived from an EMBL/GenBank/DDBJ whole genome shotgun (WGS) entry which is preliminary data.</text>
</comment>
<sequence length="81" mass="9779">MSGKLRHQVIATYKELLEMGRHYPLGYTYFRDRLHKAFASQAHLTDEVKIQEAIKRADYVKKEIGALYYIKRYRSLRQRYP</sequence>
<name>A0A8H7AMX6_9EURO</name>
<dbReference type="InterPro" id="IPR052000">
    <property type="entry name" value="ETFRF1"/>
</dbReference>
<evidence type="ECO:0000313" key="3">
    <source>
        <dbReference type="Proteomes" id="UP000606974"/>
    </source>
</evidence>
<dbReference type="OrthoDB" id="10258445at2759"/>
<evidence type="ECO:0000256" key="1">
    <source>
        <dbReference type="ARBA" id="ARBA00009508"/>
    </source>
</evidence>
<dbReference type="GO" id="GO:0005739">
    <property type="term" value="C:mitochondrion"/>
    <property type="evidence" value="ECO:0007669"/>
    <property type="project" value="TreeGrafter"/>
</dbReference>
<dbReference type="EMBL" id="JAACFV010000060">
    <property type="protein sequence ID" value="KAF7508010.1"/>
    <property type="molecule type" value="Genomic_DNA"/>
</dbReference>
<protein>
    <submittedName>
        <fullName evidence="2">Uncharacterized protein</fullName>
    </submittedName>
</protein>